<name>A0A2K3KVQ0_TRIPR</name>
<dbReference type="Proteomes" id="UP000236291">
    <property type="component" value="Unassembled WGS sequence"/>
</dbReference>
<reference evidence="1 2" key="2">
    <citation type="journal article" date="2017" name="Front. Plant Sci.">
        <title>Gene Classification and Mining of Molecular Markers Useful in Red Clover (Trifolium pratense) Breeding.</title>
        <authorList>
            <person name="Istvanek J."/>
            <person name="Dluhosova J."/>
            <person name="Dluhos P."/>
            <person name="Patkova L."/>
            <person name="Nedelnik J."/>
            <person name="Repkova J."/>
        </authorList>
    </citation>
    <scope>NUCLEOTIDE SEQUENCE [LARGE SCALE GENOMIC DNA]</scope>
    <source>
        <strain evidence="2">cv. Tatra</strain>
        <tissue evidence="1">Young leaves</tissue>
    </source>
</reference>
<evidence type="ECO:0000313" key="2">
    <source>
        <dbReference type="Proteomes" id="UP000236291"/>
    </source>
</evidence>
<dbReference type="InterPro" id="IPR044730">
    <property type="entry name" value="RNase_H-like_dom_plant"/>
</dbReference>
<accession>A0A2K3KVQ0</accession>
<protein>
    <submittedName>
        <fullName evidence="1">Uncharacterized protein</fullName>
    </submittedName>
</protein>
<sequence length="111" mass="12672">MLPLSLVVRNREVHGDSRLRPMQPCQFILRWVLQYMPSMSVVYYYAIKSIEGGRRLVKLEHMSAGCGGLLRNSDGQWLGGFSRNLGRCSAYLAELWGFYHGFCLGRSQGRN</sequence>
<evidence type="ECO:0000313" key="1">
    <source>
        <dbReference type="EMBL" id="PNX70361.1"/>
    </source>
</evidence>
<proteinExistence type="predicted"/>
<comment type="caution">
    <text evidence="1">The sequence shown here is derived from an EMBL/GenBank/DDBJ whole genome shotgun (WGS) entry which is preliminary data.</text>
</comment>
<dbReference type="CDD" id="cd06222">
    <property type="entry name" value="RNase_H_like"/>
    <property type="match status" value="1"/>
</dbReference>
<reference evidence="1 2" key="1">
    <citation type="journal article" date="2014" name="Am. J. Bot.">
        <title>Genome assembly and annotation for red clover (Trifolium pratense; Fabaceae).</title>
        <authorList>
            <person name="Istvanek J."/>
            <person name="Jaros M."/>
            <person name="Krenek A."/>
            <person name="Repkova J."/>
        </authorList>
    </citation>
    <scope>NUCLEOTIDE SEQUENCE [LARGE SCALE GENOMIC DNA]</scope>
    <source>
        <strain evidence="2">cv. Tatra</strain>
        <tissue evidence="1">Young leaves</tissue>
    </source>
</reference>
<gene>
    <name evidence="1" type="ORF">L195_g057316</name>
</gene>
<dbReference type="EMBL" id="ASHM01112873">
    <property type="protein sequence ID" value="PNX70361.1"/>
    <property type="molecule type" value="Genomic_DNA"/>
</dbReference>
<organism evidence="1 2">
    <name type="scientific">Trifolium pratense</name>
    <name type="common">Red clover</name>
    <dbReference type="NCBI Taxonomy" id="57577"/>
    <lineage>
        <taxon>Eukaryota</taxon>
        <taxon>Viridiplantae</taxon>
        <taxon>Streptophyta</taxon>
        <taxon>Embryophyta</taxon>
        <taxon>Tracheophyta</taxon>
        <taxon>Spermatophyta</taxon>
        <taxon>Magnoliopsida</taxon>
        <taxon>eudicotyledons</taxon>
        <taxon>Gunneridae</taxon>
        <taxon>Pentapetalae</taxon>
        <taxon>rosids</taxon>
        <taxon>fabids</taxon>
        <taxon>Fabales</taxon>
        <taxon>Fabaceae</taxon>
        <taxon>Papilionoideae</taxon>
        <taxon>50 kb inversion clade</taxon>
        <taxon>NPAAA clade</taxon>
        <taxon>Hologalegina</taxon>
        <taxon>IRL clade</taxon>
        <taxon>Trifolieae</taxon>
        <taxon>Trifolium</taxon>
    </lineage>
</organism>
<dbReference type="AlphaFoldDB" id="A0A2K3KVQ0"/>